<dbReference type="Pfam" id="PF00535">
    <property type="entry name" value="Glycos_transf_2"/>
    <property type="match status" value="1"/>
</dbReference>
<feature type="domain" description="Glycosyltransferase 2-like" evidence="1">
    <location>
        <begin position="6"/>
        <end position="124"/>
    </location>
</feature>
<dbReference type="AlphaFoldDB" id="A0A6C0B2L7"/>
<organism evidence="2">
    <name type="scientific">viral metagenome</name>
    <dbReference type="NCBI Taxonomy" id="1070528"/>
    <lineage>
        <taxon>unclassified sequences</taxon>
        <taxon>metagenomes</taxon>
        <taxon>organismal metagenomes</taxon>
    </lineage>
</organism>
<dbReference type="PANTHER" id="PTHR43630:SF2">
    <property type="entry name" value="GLYCOSYLTRANSFERASE"/>
    <property type="match status" value="1"/>
</dbReference>
<dbReference type="InterPro" id="IPR001173">
    <property type="entry name" value="Glyco_trans_2-like"/>
</dbReference>
<name>A0A6C0B2L7_9ZZZZ</name>
<accession>A0A6C0B2L7</accession>
<dbReference type="InterPro" id="IPR029044">
    <property type="entry name" value="Nucleotide-diphossugar_trans"/>
</dbReference>
<dbReference type="EMBL" id="MN739048">
    <property type="protein sequence ID" value="QHS85778.1"/>
    <property type="molecule type" value="Genomic_DNA"/>
</dbReference>
<reference evidence="2" key="1">
    <citation type="journal article" date="2020" name="Nature">
        <title>Giant virus diversity and host interactions through global metagenomics.</title>
        <authorList>
            <person name="Schulz F."/>
            <person name="Roux S."/>
            <person name="Paez-Espino D."/>
            <person name="Jungbluth S."/>
            <person name="Walsh D.A."/>
            <person name="Denef V.J."/>
            <person name="McMahon K.D."/>
            <person name="Konstantinidis K.T."/>
            <person name="Eloe-Fadrosh E.A."/>
            <person name="Kyrpides N.C."/>
            <person name="Woyke T."/>
        </authorList>
    </citation>
    <scope>NUCLEOTIDE SEQUENCE</scope>
    <source>
        <strain evidence="2">GVMAG-M-3300009185-36</strain>
    </source>
</reference>
<evidence type="ECO:0000313" key="2">
    <source>
        <dbReference type="EMBL" id="QHS85778.1"/>
    </source>
</evidence>
<sequence length="360" mass="41733">MKVGLCMIVKNENHIVHEVLESTLPLIDTFCILDTGSTDNTIQIINDFYAKTNITGEVIQSDWKGFGESRSEALKLCDGKMDYIIMIDADDLFVFPPGCKEFLHRILDEHKPNAAIVQIKRGTLDYSRTQIFKACDNWRYVGVLHEYPTNDNPNNKILRLPAEMYMVGRTLGNRSLQDGNKYLKDAETLLAELEKDPENERYVFYLAQSYRDGGNIPEAVKWFKKRVEMGKWKEEQCVSAMNLARLLQDKDWAWRAHELNPSRNESLVWYASYCRAKNLFTHDLLAMIMYATTIPKPTEQVLFIENDIYDWRMWDELLVIAYHVGRKDVAKMAGGRLLSENKFPPEQRARIEMNIKASLS</sequence>
<dbReference type="Gene3D" id="3.90.550.10">
    <property type="entry name" value="Spore Coat Polysaccharide Biosynthesis Protein SpsA, Chain A"/>
    <property type="match status" value="1"/>
</dbReference>
<proteinExistence type="predicted"/>
<dbReference type="SUPFAM" id="SSF81901">
    <property type="entry name" value="HCP-like"/>
    <property type="match status" value="1"/>
</dbReference>
<dbReference type="PANTHER" id="PTHR43630">
    <property type="entry name" value="POLY-BETA-1,6-N-ACETYL-D-GLUCOSAMINE SYNTHASE"/>
    <property type="match status" value="1"/>
</dbReference>
<protein>
    <recommendedName>
        <fullName evidence="1">Glycosyltransferase 2-like domain-containing protein</fullName>
    </recommendedName>
</protein>
<dbReference type="SUPFAM" id="SSF53448">
    <property type="entry name" value="Nucleotide-diphospho-sugar transferases"/>
    <property type="match status" value="1"/>
</dbReference>
<evidence type="ECO:0000259" key="1">
    <source>
        <dbReference type="Pfam" id="PF00535"/>
    </source>
</evidence>